<organism evidence="1">
    <name type="scientific">Rhizophora mucronata</name>
    <name type="common">Asiatic mangrove</name>
    <dbReference type="NCBI Taxonomy" id="61149"/>
    <lineage>
        <taxon>Eukaryota</taxon>
        <taxon>Viridiplantae</taxon>
        <taxon>Streptophyta</taxon>
        <taxon>Embryophyta</taxon>
        <taxon>Tracheophyta</taxon>
        <taxon>Spermatophyta</taxon>
        <taxon>Magnoliopsida</taxon>
        <taxon>eudicotyledons</taxon>
        <taxon>Gunneridae</taxon>
        <taxon>Pentapetalae</taxon>
        <taxon>rosids</taxon>
        <taxon>fabids</taxon>
        <taxon>Malpighiales</taxon>
        <taxon>Rhizophoraceae</taxon>
        <taxon>Rhizophora</taxon>
    </lineage>
</organism>
<sequence>MSGNISILVLVHMKGINEPHTYWLKVKTSIST</sequence>
<accession>A0A2P2QA66</accession>
<dbReference type="EMBL" id="GGEC01083343">
    <property type="protein sequence ID" value="MBX63827.1"/>
    <property type="molecule type" value="Transcribed_RNA"/>
</dbReference>
<protein>
    <submittedName>
        <fullName evidence="1">Uncharacterized protein</fullName>
    </submittedName>
</protein>
<evidence type="ECO:0000313" key="1">
    <source>
        <dbReference type="EMBL" id="MBX63827.1"/>
    </source>
</evidence>
<name>A0A2P2QA66_RHIMU</name>
<reference evidence="1" key="1">
    <citation type="submission" date="2018-02" db="EMBL/GenBank/DDBJ databases">
        <title>Rhizophora mucronata_Transcriptome.</title>
        <authorList>
            <person name="Meera S.P."/>
            <person name="Sreeshan A."/>
            <person name="Augustine A."/>
        </authorList>
    </citation>
    <scope>NUCLEOTIDE SEQUENCE</scope>
    <source>
        <tissue evidence="1">Leaf</tissue>
    </source>
</reference>
<proteinExistence type="predicted"/>
<dbReference type="AlphaFoldDB" id="A0A2P2QA66"/>